<keyword evidence="2" id="KW-1185">Reference proteome</keyword>
<comment type="caution">
    <text evidence="1">The sequence shown here is derived from an EMBL/GenBank/DDBJ whole genome shotgun (WGS) entry which is preliminary data.</text>
</comment>
<accession>A0A1V8TCE9</accession>
<dbReference type="EMBL" id="NAJO01000011">
    <property type="protein sequence ID" value="OQO09053.1"/>
    <property type="molecule type" value="Genomic_DNA"/>
</dbReference>
<dbReference type="Proteomes" id="UP000192596">
    <property type="component" value="Unassembled WGS sequence"/>
</dbReference>
<protein>
    <submittedName>
        <fullName evidence="1">Uncharacterized protein</fullName>
    </submittedName>
</protein>
<organism evidence="1 2">
    <name type="scientific">Cryoendolithus antarcticus</name>
    <dbReference type="NCBI Taxonomy" id="1507870"/>
    <lineage>
        <taxon>Eukaryota</taxon>
        <taxon>Fungi</taxon>
        <taxon>Dikarya</taxon>
        <taxon>Ascomycota</taxon>
        <taxon>Pezizomycotina</taxon>
        <taxon>Dothideomycetes</taxon>
        <taxon>Dothideomycetidae</taxon>
        <taxon>Cladosporiales</taxon>
        <taxon>Cladosporiaceae</taxon>
        <taxon>Cryoendolithus</taxon>
    </lineage>
</organism>
<evidence type="ECO:0000313" key="1">
    <source>
        <dbReference type="EMBL" id="OQO09053.1"/>
    </source>
</evidence>
<name>A0A1V8TCE9_9PEZI</name>
<evidence type="ECO:0000313" key="2">
    <source>
        <dbReference type="Proteomes" id="UP000192596"/>
    </source>
</evidence>
<dbReference type="InParanoid" id="A0A1V8TCE9"/>
<sequence length="307" mass="34954">MSSSPPPPPSHESQGSDTENYLLRLVEALFWRESKLPSLSDVDADVGLGCSYPCEQEDLKRLQPIYVTTIKPFPQPCSFQEAFDKLCDRLYKDKDAVKRFEDHFSHINDDVKQTWDLPAKMFNDLDLMIFHGQLRGRFVLRWEATTIADPGLLGNTLKIPSEGPSRPGHVRIALRYTMDWSCYPRPLMIGVLVHEMLHAYFIIMCGTGTEESTLRDTAHGDYWMSAAVVIGQKTKLDLSALRIATAFGHSDAWRTQNTCWFVLDFLGIENRDLITTRSAQLVLSQRYVQPREGIYMPSGLVCEDFNV</sequence>
<reference evidence="2" key="1">
    <citation type="submission" date="2017-03" db="EMBL/GenBank/DDBJ databases">
        <title>Genomes of endolithic fungi from Antarctica.</title>
        <authorList>
            <person name="Coleine C."/>
            <person name="Masonjones S."/>
            <person name="Stajich J.E."/>
        </authorList>
    </citation>
    <scope>NUCLEOTIDE SEQUENCE [LARGE SCALE GENOMIC DNA]</scope>
    <source>
        <strain evidence="2">CCFEE 5527</strain>
    </source>
</reference>
<proteinExistence type="predicted"/>
<gene>
    <name evidence="1" type="ORF">B0A48_05944</name>
</gene>
<dbReference type="OrthoDB" id="5236983at2759"/>
<dbReference type="AlphaFoldDB" id="A0A1V8TCE9"/>